<dbReference type="GO" id="GO:0016831">
    <property type="term" value="F:carboxy-lyase activity"/>
    <property type="evidence" value="ECO:0007669"/>
    <property type="project" value="InterPro"/>
</dbReference>
<dbReference type="InterPro" id="IPR012674">
    <property type="entry name" value="Calycin"/>
</dbReference>
<dbReference type="InterPro" id="IPR008729">
    <property type="entry name" value="PA_de_COase"/>
</dbReference>
<name>A0A8H6TK43_MYCCL</name>
<comment type="caution">
    <text evidence="1">The sequence shown here is derived from an EMBL/GenBank/DDBJ whole genome shotgun (WGS) entry which is preliminary data.</text>
</comment>
<dbReference type="OrthoDB" id="4415004at2759"/>
<keyword evidence="2" id="KW-1185">Reference proteome</keyword>
<evidence type="ECO:0000313" key="1">
    <source>
        <dbReference type="EMBL" id="KAF7318157.1"/>
    </source>
</evidence>
<dbReference type="AlphaFoldDB" id="A0A8H6TK43"/>
<dbReference type="PANTHER" id="PTHR40087">
    <property type="entry name" value="PHENOLIC ACID DECARBOXYLASE PADC"/>
    <property type="match status" value="1"/>
</dbReference>
<dbReference type="SUPFAM" id="SSF50814">
    <property type="entry name" value="Lipocalins"/>
    <property type="match status" value="1"/>
</dbReference>
<reference evidence="1" key="1">
    <citation type="submission" date="2020-05" db="EMBL/GenBank/DDBJ databases">
        <title>Mycena genomes resolve the evolution of fungal bioluminescence.</title>
        <authorList>
            <person name="Tsai I.J."/>
        </authorList>
    </citation>
    <scope>NUCLEOTIDE SEQUENCE</scope>
    <source>
        <strain evidence="1">110903Hualien_Pintung</strain>
    </source>
</reference>
<dbReference type="Gene3D" id="2.40.128.20">
    <property type="match status" value="1"/>
</dbReference>
<dbReference type="Proteomes" id="UP000613580">
    <property type="component" value="Unassembled WGS sequence"/>
</dbReference>
<sequence length="97" mass="11303">MSLPQFLTQTALHPSFKNDILNPHLIYDYQSTDAHGNPEKWRYELWFFSEDRIVYAIHGGPMKGRQGYQACAYQCIRPGEVWQCNFLEETGTFVSLV</sequence>
<gene>
    <name evidence="1" type="ORF">HMN09_00323900</name>
</gene>
<protein>
    <submittedName>
        <fullName evidence="1">Phenolic acid decarboxylase padC</fullName>
    </submittedName>
</protein>
<organism evidence="1 2">
    <name type="scientific">Mycena chlorophos</name>
    <name type="common">Agaric fungus</name>
    <name type="synonym">Agaricus chlorophos</name>
    <dbReference type="NCBI Taxonomy" id="658473"/>
    <lineage>
        <taxon>Eukaryota</taxon>
        <taxon>Fungi</taxon>
        <taxon>Dikarya</taxon>
        <taxon>Basidiomycota</taxon>
        <taxon>Agaricomycotina</taxon>
        <taxon>Agaricomycetes</taxon>
        <taxon>Agaricomycetidae</taxon>
        <taxon>Agaricales</taxon>
        <taxon>Marasmiineae</taxon>
        <taxon>Mycenaceae</taxon>
        <taxon>Mycena</taxon>
    </lineage>
</organism>
<dbReference type="PANTHER" id="PTHR40087:SF1">
    <property type="entry name" value="PHENOLIC ACID DECARBOXYLASE PADC"/>
    <property type="match status" value="1"/>
</dbReference>
<proteinExistence type="predicted"/>
<accession>A0A8H6TK43</accession>
<evidence type="ECO:0000313" key="2">
    <source>
        <dbReference type="Proteomes" id="UP000613580"/>
    </source>
</evidence>
<dbReference type="EMBL" id="JACAZE010000004">
    <property type="protein sequence ID" value="KAF7318157.1"/>
    <property type="molecule type" value="Genomic_DNA"/>
</dbReference>